<organism evidence="1 2">
    <name type="scientific">Clostridium perfringens</name>
    <dbReference type="NCBI Taxonomy" id="1502"/>
    <lineage>
        <taxon>Bacteria</taxon>
        <taxon>Bacillati</taxon>
        <taxon>Bacillota</taxon>
        <taxon>Clostridia</taxon>
        <taxon>Eubacteriales</taxon>
        <taxon>Clostridiaceae</taxon>
        <taxon>Clostridium</taxon>
    </lineage>
</organism>
<reference evidence="1 2" key="1">
    <citation type="journal article" date="2016" name="PLoS ONE">
        <title>Plasmid Characterization and Chromosome Analysis of Two netF+ Clostridium perfringens Isolates Associated with Foal and Canine Necrotizing Enteritis.</title>
        <authorList>
            <person name="Mehdizadeh Gohari I."/>
            <person name="Kropinski A.M."/>
            <person name="Weese S.J."/>
            <person name="Parreira V.R."/>
            <person name="Whitehead A.E."/>
            <person name="Boerlin P."/>
            <person name="Prescott J.F."/>
        </authorList>
    </citation>
    <scope>NUCLEOTIDE SEQUENCE [LARGE SCALE GENOMIC DNA]</scope>
    <source>
        <strain evidence="1 2">JP838</strain>
        <plasmid evidence="2">Plasmid pJFP838C</plasmid>
    </source>
</reference>
<gene>
    <name evidence="1" type="ORF">JFP838_pC0058</name>
</gene>
<keyword evidence="1" id="KW-0614">Plasmid</keyword>
<proteinExistence type="predicted"/>
<dbReference type="Proteomes" id="UP000070260">
    <property type="component" value="Plasmid pJFP838C"/>
</dbReference>
<dbReference type="RefSeq" id="WP_162485252.1">
    <property type="nucleotide sequence ID" value="NZ_CATNZO010000003.1"/>
</dbReference>
<evidence type="ECO:0000313" key="1">
    <source>
        <dbReference type="EMBL" id="AMN30640.1"/>
    </source>
</evidence>
<dbReference type="AlphaFoldDB" id="A0A140GQ31"/>
<evidence type="ECO:0000313" key="2">
    <source>
        <dbReference type="Proteomes" id="UP000070260"/>
    </source>
</evidence>
<sequence length="58" mass="6940">MKYSSKENDAIIDIKDDFKIYDELTELSNAGEDNLLAKFMFLNYKSSKFRLFEYILIF</sequence>
<accession>A0A140GQ31</accession>
<name>A0A140GQ31_CLOPF</name>
<dbReference type="PATRIC" id="fig|1502.177.peg.3761"/>
<geneLocation type="plasmid" evidence="1 2">
    <name>pJFP838C</name>
</geneLocation>
<dbReference type="EMBL" id="CP013040">
    <property type="protein sequence ID" value="AMN30640.1"/>
    <property type="molecule type" value="Genomic_DNA"/>
</dbReference>
<protein>
    <submittedName>
        <fullName evidence="1">Uncharacterized protein</fullName>
    </submittedName>
</protein>